<dbReference type="InterPro" id="IPR002759">
    <property type="entry name" value="Pop5/Rpp14/Rnp2-like"/>
</dbReference>
<evidence type="ECO:0000256" key="2">
    <source>
        <dbReference type="ARBA" id="ARBA00022694"/>
    </source>
</evidence>
<name>B3P7Y7_DROER</name>
<dbReference type="AlphaFoldDB" id="B3P7Y7"/>
<keyword evidence="2" id="KW-0819">tRNA processing</keyword>
<dbReference type="OrthoDB" id="7481291at2759"/>
<dbReference type="KEGG" id="der:6554227"/>
<keyword evidence="4" id="KW-1185">Reference proteome</keyword>
<dbReference type="EMBL" id="CH954182">
    <property type="protein sequence ID" value="EDV53114.1"/>
    <property type="molecule type" value="Genomic_DNA"/>
</dbReference>
<dbReference type="OMA" id="QQIPCHF"/>
<dbReference type="GO" id="GO:0005730">
    <property type="term" value="C:nucleolus"/>
    <property type="evidence" value="ECO:0007669"/>
    <property type="project" value="TreeGrafter"/>
</dbReference>
<sequence>MANHYYFDIKLKLRDPDAVVLTPALFRSCVLDALDSFFCEEKPTLEIVKFSAQQHRVVFRVPEELHDMTRISIEHISHYQQIPCHFEILETSKSSLDFEKSIEKTLSGLSSSED</sequence>
<dbReference type="Gene3D" id="3.30.70.3250">
    <property type="entry name" value="Ribonuclease P, Pop5 subunit"/>
    <property type="match status" value="1"/>
</dbReference>
<proteinExistence type="inferred from homology"/>
<organism evidence="3 4">
    <name type="scientific">Drosophila erecta</name>
    <name type="common">Fruit fly</name>
    <dbReference type="NCBI Taxonomy" id="7220"/>
    <lineage>
        <taxon>Eukaryota</taxon>
        <taxon>Metazoa</taxon>
        <taxon>Ecdysozoa</taxon>
        <taxon>Arthropoda</taxon>
        <taxon>Hexapoda</taxon>
        <taxon>Insecta</taxon>
        <taxon>Pterygota</taxon>
        <taxon>Neoptera</taxon>
        <taxon>Endopterygota</taxon>
        <taxon>Diptera</taxon>
        <taxon>Brachycera</taxon>
        <taxon>Muscomorpha</taxon>
        <taxon>Ephydroidea</taxon>
        <taxon>Drosophilidae</taxon>
        <taxon>Drosophila</taxon>
        <taxon>Sophophora</taxon>
    </lineage>
</organism>
<reference evidence="3 4" key="1">
    <citation type="journal article" date="2007" name="Nature">
        <title>Evolution of genes and genomes on the Drosophila phylogeny.</title>
        <authorList>
            <consortium name="Drosophila 12 Genomes Consortium"/>
            <person name="Clark A.G."/>
            <person name="Eisen M.B."/>
            <person name="Smith D.R."/>
            <person name="Bergman C.M."/>
            <person name="Oliver B."/>
            <person name="Markow T.A."/>
            <person name="Kaufman T.C."/>
            <person name="Kellis M."/>
            <person name="Gelbart W."/>
            <person name="Iyer V.N."/>
            <person name="Pollard D.A."/>
            <person name="Sackton T.B."/>
            <person name="Larracuente A.M."/>
            <person name="Singh N.D."/>
            <person name="Abad J.P."/>
            <person name="Abt D.N."/>
            <person name="Adryan B."/>
            <person name="Aguade M."/>
            <person name="Akashi H."/>
            <person name="Anderson W.W."/>
            <person name="Aquadro C.F."/>
            <person name="Ardell D.H."/>
            <person name="Arguello R."/>
            <person name="Artieri C.G."/>
            <person name="Barbash D.A."/>
            <person name="Barker D."/>
            <person name="Barsanti P."/>
            <person name="Batterham P."/>
            <person name="Batzoglou S."/>
            <person name="Begun D."/>
            <person name="Bhutkar A."/>
            <person name="Blanco E."/>
            <person name="Bosak S.A."/>
            <person name="Bradley R.K."/>
            <person name="Brand A.D."/>
            <person name="Brent M.R."/>
            <person name="Brooks A.N."/>
            <person name="Brown R.H."/>
            <person name="Butlin R.K."/>
            <person name="Caggese C."/>
            <person name="Calvi B.R."/>
            <person name="Bernardo de Carvalho A."/>
            <person name="Caspi A."/>
            <person name="Castrezana S."/>
            <person name="Celniker S.E."/>
            <person name="Chang J.L."/>
            <person name="Chapple C."/>
            <person name="Chatterji S."/>
            <person name="Chinwalla A."/>
            <person name="Civetta A."/>
            <person name="Clifton S.W."/>
            <person name="Comeron J.M."/>
            <person name="Costello J.C."/>
            <person name="Coyne J.A."/>
            <person name="Daub J."/>
            <person name="David R.G."/>
            <person name="Delcher A.L."/>
            <person name="Delehaunty K."/>
            <person name="Do C.B."/>
            <person name="Ebling H."/>
            <person name="Edwards K."/>
            <person name="Eickbush T."/>
            <person name="Evans J.D."/>
            <person name="Filipski A."/>
            <person name="Findeiss S."/>
            <person name="Freyhult E."/>
            <person name="Fulton L."/>
            <person name="Fulton R."/>
            <person name="Garcia A.C."/>
            <person name="Gardiner A."/>
            <person name="Garfield D.A."/>
            <person name="Garvin B.E."/>
            <person name="Gibson G."/>
            <person name="Gilbert D."/>
            <person name="Gnerre S."/>
            <person name="Godfrey J."/>
            <person name="Good R."/>
            <person name="Gotea V."/>
            <person name="Gravely B."/>
            <person name="Greenberg A.J."/>
            <person name="Griffiths-Jones S."/>
            <person name="Gross S."/>
            <person name="Guigo R."/>
            <person name="Gustafson E.A."/>
            <person name="Haerty W."/>
            <person name="Hahn M.W."/>
            <person name="Halligan D.L."/>
            <person name="Halpern A.L."/>
            <person name="Halter G.M."/>
            <person name="Han M.V."/>
            <person name="Heger A."/>
            <person name="Hillier L."/>
            <person name="Hinrichs A.S."/>
            <person name="Holmes I."/>
            <person name="Hoskins R.A."/>
            <person name="Hubisz M.J."/>
            <person name="Hultmark D."/>
            <person name="Huntley M.A."/>
            <person name="Jaffe D.B."/>
            <person name="Jagadeeshan S."/>
            <person name="Jeck W.R."/>
            <person name="Johnson J."/>
            <person name="Jones C.D."/>
            <person name="Jordan W.C."/>
            <person name="Karpen G.H."/>
            <person name="Kataoka E."/>
            <person name="Keightley P.D."/>
            <person name="Kheradpour P."/>
            <person name="Kirkness E.F."/>
            <person name="Koerich L.B."/>
            <person name="Kristiansen K."/>
            <person name="Kudrna D."/>
            <person name="Kulathinal R.J."/>
            <person name="Kumar S."/>
            <person name="Kwok R."/>
            <person name="Lander E."/>
            <person name="Langley C.H."/>
            <person name="Lapoint R."/>
            <person name="Lazzaro B.P."/>
            <person name="Lee S.J."/>
            <person name="Levesque L."/>
            <person name="Li R."/>
            <person name="Lin C.F."/>
            <person name="Lin M.F."/>
            <person name="Lindblad-Toh K."/>
            <person name="Llopart A."/>
            <person name="Long M."/>
            <person name="Low L."/>
            <person name="Lozovsky E."/>
            <person name="Lu J."/>
            <person name="Luo M."/>
            <person name="Machado C.A."/>
            <person name="Makalowski W."/>
            <person name="Marzo M."/>
            <person name="Matsuda M."/>
            <person name="Matzkin L."/>
            <person name="McAllister B."/>
            <person name="McBride C.S."/>
            <person name="McKernan B."/>
            <person name="McKernan K."/>
            <person name="Mendez-Lago M."/>
            <person name="Minx P."/>
            <person name="Mollenhauer M.U."/>
            <person name="Montooth K."/>
            <person name="Mount S.M."/>
            <person name="Mu X."/>
            <person name="Myers E."/>
            <person name="Negre B."/>
            <person name="Newfeld S."/>
            <person name="Nielsen R."/>
            <person name="Noor M.A."/>
            <person name="O'Grady P."/>
            <person name="Pachter L."/>
            <person name="Papaceit M."/>
            <person name="Parisi M.J."/>
            <person name="Parisi M."/>
            <person name="Parts L."/>
            <person name="Pedersen J.S."/>
            <person name="Pesole G."/>
            <person name="Phillippy A.M."/>
            <person name="Ponting C.P."/>
            <person name="Pop M."/>
            <person name="Porcelli D."/>
            <person name="Powell J.R."/>
            <person name="Prohaska S."/>
            <person name="Pruitt K."/>
            <person name="Puig M."/>
            <person name="Quesneville H."/>
            <person name="Ram K.R."/>
            <person name="Rand D."/>
            <person name="Rasmussen M.D."/>
            <person name="Reed L.K."/>
            <person name="Reenan R."/>
            <person name="Reily A."/>
            <person name="Remington K.A."/>
            <person name="Rieger T.T."/>
            <person name="Ritchie M.G."/>
            <person name="Robin C."/>
            <person name="Rogers Y.H."/>
            <person name="Rohde C."/>
            <person name="Rozas J."/>
            <person name="Rubenfield M.J."/>
            <person name="Ruiz A."/>
            <person name="Russo S."/>
            <person name="Salzberg S.L."/>
            <person name="Sanchez-Gracia A."/>
            <person name="Saranga D.J."/>
            <person name="Sato H."/>
            <person name="Schaeffer S.W."/>
            <person name="Schatz M.C."/>
            <person name="Schlenke T."/>
            <person name="Schwartz R."/>
            <person name="Segarra C."/>
            <person name="Singh R.S."/>
            <person name="Sirot L."/>
            <person name="Sirota M."/>
            <person name="Sisneros N.B."/>
            <person name="Smith C.D."/>
            <person name="Smith T.F."/>
            <person name="Spieth J."/>
            <person name="Stage D.E."/>
            <person name="Stark A."/>
            <person name="Stephan W."/>
            <person name="Strausberg R.L."/>
            <person name="Strempel S."/>
            <person name="Sturgill D."/>
            <person name="Sutton G."/>
            <person name="Sutton G.G."/>
            <person name="Tao W."/>
            <person name="Teichmann S."/>
            <person name="Tobari Y.N."/>
            <person name="Tomimura Y."/>
            <person name="Tsolas J.M."/>
            <person name="Valente V.L."/>
            <person name="Venter E."/>
            <person name="Venter J.C."/>
            <person name="Vicario S."/>
            <person name="Vieira F.G."/>
            <person name="Vilella A.J."/>
            <person name="Villasante A."/>
            <person name="Walenz B."/>
            <person name="Wang J."/>
            <person name="Wasserman M."/>
            <person name="Watts T."/>
            <person name="Wilson D."/>
            <person name="Wilson R.K."/>
            <person name="Wing R.A."/>
            <person name="Wolfner M.F."/>
            <person name="Wong A."/>
            <person name="Wong G.K."/>
            <person name="Wu C.I."/>
            <person name="Wu G."/>
            <person name="Yamamoto D."/>
            <person name="Yang H.P."/>
            <person name="Yang S.P."/>
            <person name="Yorke J.A."/>
            <person name="Yoshida K."/>
            <person name="Zdobnov E."/>
            <person name="Zhang P."/>
            <person name="Zhang Y."/>
            <person name="Zimin A.V."/>
            <person name="Baldwin J."/>
            <person name="Abdouelleil A."/>
            <person name="Abdulkadir J."/>
            <person name="Abebe A."/>
            <person name="Abera B."/>
            <person name="Abreu J."/>
            <person name="Acer S.C."/>
            <person name="Aftuck L."/>
            <person name="Alexander A."/>
            <person name="An P."/>
            <person name="Anderson E."/>
            <person name="Anderson S."/>
            <person name="Arachi H."/>
            <person name="Azer M."/>
            <person name="Bachantsang P."/>
            <person name="Barry A."/>
            <person name="Bayul T."/>
            <person name="Berlin A."/>
            <person name="Bessette D."/>
            <person name="Bloom T."/>
            <person name="Blye J."/>
            <person name="Boguslavskiy L."/>
            <person name="Bonnet C."/>
            <person name="Boukhgalter B."/>
            <person name="Bourzgui I."/>
            <person name="Brown A."/>
            <person name="Cahill P."/>
            <person name="Channer S."/>
            <person name="Cheshatsang Y."/>
            <person name="Chuda L."/>
            <person name="Citroen M."/>
            <person name="Collymore A."/>
            <person name="Cooke P."/>
            <person name="Costello M."/>
            <person name="D'Aco K."/>
            <person name="Daza R."/>
            <person name="De Haan G."/>
            <person name="DeGray S."/>
            <person name="DeMaso C."/>
            <person name="Dhargay N."/>
            <person name="Dooley K."/>
            <person name="Dooley E."/>
            <person name="Doricent M."/>
            <person name="Dorje P."/>
            <person name="Dorjee K."/>
            <person name="Dupes A."/>
            <person name="Elong R."/>
            <person name="Falk J."/>
            <person name="Farina A."/>
            <person name="Faro S."/>
            <person name="Ferguson D."/>
            <person name="Fisher S."/>
            <person name="Foley C.D."/>
            <person name="Franke A."/>
            <person name="Friedrich D."/>
            <person name="Gadbois L."/>
            <person name="Gearin G."/>
            <person name="Gearin C.R."/>
            <person name="Giannoukos G."/>
            <person name="Goode T."/>
            <person name="Graham J."/>
            <person name="Grandbois E."/>
            <person name="Grewal S."/>
            <person name="Gyaltsen K."/>
            <person name="Hafez N."/>
            <person name="Hagos B."/>
            <person name="Hall J."/>
            <person name="Henson C."/>
            <person name="Hollinger A."/>
            <person name="Honan T."/>
            <person name="Huard M.D."/>
            <person name="Hughes L."/>
            <person name="Hurhula B."/>
            <person name="Husby M.E."/>
            <person name="Kamat A."/>
            <person name="Kanga B."/>
            <person name="Kashin S."/>
            <person name="Khazanovich D."/>
            <person name="Kisner P."/>
            <person name="Lance K."/>
            <person name="Lara M."/>
            <person name="Lee W."/>
            <person name="Lennon N."/>
            <person name="Letendre F."/>
            <person name="LeVine R."/>
            <person name="Lipovsky A."/>
            <person name="Liu X."/>
            <person name="Liu J."/>
            <person name="Liu S."/>
            <person name="Lokyitsang T."/>
            <person name="Lokyitsang Y."/>
            <person name="Lubonja R."/>
            <person name="Lui A."/>
            <person name="MacDonald P."/>
            <person name="Magnisalis V."/>
            <person name="Maru K."/>
            <person name="Matthews C."/>
            <person name="McCusker W."/>
            <person name="McDonough S."/>
            <person name="Mehta T."/>
            <person name="Meldrim J."/>
            <person name="Meneus L."/>
            <person name="Mihai O."/>
            <person name="Mihalev A."/>
            <person name="Mihova T."/>
            <person name="Mittelman R."/>
            <person name="Mlenga V."/>
            <person name="Montmayeur A."/>
            <person name="Mulrain L."/>
            <person name="Navidi A."/>
            <person name="Naylor J."/>
            <person name="Negash T."/>
            <person name="Nguyen T."/>
            <person name="Nguyen N."/>
            <person name="Nicol R."/>
            <person name="Norbu C."/>
            <person name="Norbu N."/>
            <person name="Novod N."/>
            <person name="O'Neill B."/>
            <person name="Osman S."/>
            <person name="Markiewicz E."/>
            <person name="Oyono O.L."/>
            <person name="Patti C."/>
            <person name="Phunkhang P."/>
            <person name="Pierre F."/>
            <person name="Priest M."/>
            <person name="Raghuraman S."/>
            <person name="Rege F."/>
            <person name="Reyes R."/>
            <person name="Rise C."/>
            <person name="Rogov P."/>
            <person name="Ross K."/>
            <person name="Ryan E."/>
            <person name="Settipalli S."/>
            <person name="Shea T."/>
            <person name="Sherpa N."/>
            <person name="Shi L."/>
            <person name="Shih D."/>
            <person name="Sparrow T."/>
            <person name="Spaulding J."/>
            <person name="Stalker J."/>
            <person name="Stange-Thomann N."/>
            <person name="Stavropoulos S."/>
            <person name="Stone C."/>
            <person name="Strader C."/>
            <person name="Tesfaye S."/>
            <person name="Thomson T."/>
            <person name="Thoulutsang Y."/>
            <person name="Thoulutsang D."/>
            <person name="Topham K."/>
            <person name="Topping I."/>
            <person name="Tsamla T."/>
            <person name="Vassiliev H."/>
            <person name="Vo A."/>
            <person name="Wangchuk T."/>
            <person name="Wangdi T."/>
            <person name="Weiand M."/>
            <person name="Wilkinson J."/>
            <person name="Wilson A."/>
            <person name="Yadav S."/>
            <person name="Young G."/>
            <person name="Yu Q."/>
            <person name="Zembek L."/>
            <person name="Zhong D."/>
            <person name="Zimmer A."/>
            <person name="Zwirko Z."/>
            <person name="Jaffe D.B."/>
            <person name="Alvarez P."/>
            <person name="Brockman W."/>
            <person name="Butler J."/>
            <person name="Chin C."/>
            <person name="Gnerre S."/>
            <person name="Grabherr M."/>
            <person name="Kleber M."/>
            <person name="Mauceli E."/>
            <person name="MacCallum I."/>
        </authorList>
    </citation>
    <scope>NUCLEOTIDE SEQUENCE [LARGE SCALE GENOMIC DNA]</scope>
    <source>
        <strain evidence="3 4">TSC#14021-0224.01</strain>
    </source>
</reference>
<protein>
    <submittedName>
        <fullName evidence="3">GG11731</fullName>
    </submittedName>
</protein>
<dbReference type="GO" id="GO:0030681">
    <property type="term" value="C:multimeric ribonuclease P complex"/>
    <property type="evidence" value="ECO:0007669"/>
    <property type="project" value="TreeGrafter"/>
</dbReference>
<dbReference type="HOGENOM" id="CLU_157358_1_0_1"/>
<dbReference type="Pfam" id="PF01900">
    <property type="entry name" value="RNase_P_Rpp14"/>
    <property type="match status" value="1"/>
</dbReference>
<dbReference type="PANTHER" id="PTHR15441:SF1">
    <property type="entry name" value="RIBONUCLEASE P PROTEIN SUBUNIT P14"/>
    <property type="match status" value="1"/>
</dbReference>
<reference evidence="3 4" key="2">
    <citation type="journal article" date="2008" name="Bioinformatics">
        <title>Assembly reconciliation.</title>
        <authorList>
            <person name="Zimin A.V."/>
            <person name="Smith D.R."/>
            <person name="Sutton G."/>
            <person name="Yorke J.A."/>
        </authorList>
    </citation>
    <scope>NUCLEOTIDE SEQUENCE [LARGE SCALE GENOMIC DNA]</scope>
    <source>
        <strain evidence="3 4">TSC#14021-0224.01</strain>
    </source>
</reference>
<accession>B3P7Y7</accession>
<evidence type="ECO:0000313" key="3">
    <source>
        <dbReference type="EMBL" id="EDV53114.1"/>
    </source>
</evidence>
<dbReference type="Proteomes" id="UP000008711">
    <property type="component" value="Unassembled WGS sequence"/>
</dbReference>
<evidence type="ECO:0000313" key="4">
    <source>
        <dbReference type="Proteomes" id="UP000008711"/>
    </source>
</evidence>
<dbReference type="SUPFAM" id="SSF160350">
    <property type="entry name" value="Rnp2-like"/>
    <property type="match status" value="1"/>
</dbReference>
<dbReference type="PhylomeDB" id="B3P7Y7"/>
<dbReference type="GO" id="GO:0033204">
    <property type="term" value="F:ribonuclease P RNA binding"/>
    <property type="evidence" value="ECO:0007669"/>
    <property type="project" value="TreeGrafter"/>
</dbReference>
<dbReference type="GO" id="GO:0001682">
    <property type="term" value="P:tRNA 5'-leader removal"/>
    <property type="evidence" value="ECO:0007669"/>
    <property type="project" value="InterPro"/>
</dbReference>
<comment type="similarity">
    <text evidence="1">Belongs to the eukaryotic/archaeal RNase P protein component 2 family.</text>
</comment>
<dbReference type="InterPro" id="IPR038085">
    <property type="entry name" value="Rnp2-like_sf"/>
</dbReference>
<dbReference type="PANTHER" id="PTHR15441">
    <property type="entry name" value="RIBONUCLEASE P PROTEIN SUBUNIT P14"/>
    <property type="match status" value="1"/>
</dbReference>
<gene>
    <name evidence="3" type="primary">Dere\GG11731</name>
    <name evidence="3" type="ORF">Dere_GG11731</name>
</gene>
<evidence type="ECO:0000256" key="1">
    <source>
        <dbReference type="ARBA" id="ARBA00010800"/>
    </source>
</evidence>